<feature type="domain" description="Transcription regulator PadR N-terminal" evidence="1">
    <location>
        <begin position="23"/>
        <end position="88"/>
    </location>
</feature>
<dbReference type="RefSeq" id="WP_062278960.1">
    <property type="nucleotide sequence ID" value="NZ_DF968180.1"/>
</dbReference>
<sequence>MDYQKIRKRFIPMSETMFFILFSLREENHGYGIMQDVEKITRGRIKLGAGTVYQSLSKLESDGLIQPTQEIERKKQYRITKIGEKILSEEIERIRELFQITEDFR</sequence>
<dbReference type="OrthoDB" id="122286at2"/>
<protein>
    <submittedName>
        <fullName evidence="2">Transcriptional regulator PadR-like family</fullName>
    </submittedName>
</protein>
<dbReference type="PANTHER" id="PTHR33169">
    <property type="entry name" value="PADR-FAMILY TRANSCRIPTIONAL REGULATOR"/>
    <property type="match status" value="1"/>
</dbReference>
<proteinExistence type="predicted"/>
<gene>
    <name evidence="2" type="ORF">ATC1_1265</name>
</gene>
<keyword evidence="3" id="KW-1185">Reference proteome</keyword>
<dbReference type="EMBL" id="DF968180">
    <property type="protein sequence ID" value="GAP39535.1"/>
    <property type="molecule type" value="Genomic_DNA"/>
</dbReference>
<dbReference type="STRING" id="1678840.ATC1_1265"/>
<name>A0A0K8PBL1_9CHLR</name>
<dbReference type="SUPFAM" id="SSF46785">
    <property type="entry name" value="Winged helix' DNA-binding domain"/>
    <property type="match status" value="1"/>
</dbReference>
<dbReference type="InterPro" id="IPR036388">
    <property type="entry name" value="WH-like_DNA-bd_sf"/>
</dbReference>
<reference evidence="2" key="1">
    <citation type="journal article" date="2015" name="Genome Announc.">
        <title>Draft Genome Sequence of Anaerolineae Strain TC1, a Novel Isolate from a Methanogenic Wastewater Treatment System.</title>
        <authorList>
            <person name="Matsuura N."/>
            <person name="Tourlousse D.M."/>
            <person name="Sun L."/>
            <person name="Toyonaga M."/>
            <person name="Kuroda K."/>
            <person name="Ohashi A."/>
            <person name="Cruz R."/>
            <person name="Yamaguchi T."/>
            <person name="Sekiguchi Y."/>
        </authorList>
    </citation>
    <scope>NUCLEOTIDE SEQUENCE [LARGE SCALE GENOMIC DNA]</scope>
    <source>
        <strain evidence="2">TC1</strain>
    </source>
</reference>
<evidence type="ECO:0000313" key="3">
    <source>
        <dbReference type="Proteomes" id="UP000053370"/>
    </source>
</evidence>
<organism evidence="2">
    <name type="scientific">Flexilinea flocculi</name>
    <dbReference type="NCBI Taxonomy" id="1678840"/>
    <lineage>
        <taxon>Bacteria</taxon>
        <taxon>Bacillati</taxon>
        <taxon>Chloroflexota</taxon>
        <taxon>Anaerolineae</taxon>
        <taxon>Anaerolineales</taxon>
        <taxon>Anaerolineaceae</taxon>
        <taxon>Flexilinea</taxon>
    </lineage>
</organism>
<dbReference type="PANTHER" id="PTHR33169:SF13">
    <property type="entry name" value="PADR-FAMILY TRANSCRIPTIONAL REGULATOR"/>
    <property type="match status" value="1"/>
</dbReference>
<dbReference type="AlphaFoldDB" id="A0A0K8PBL1"/>
<dbReference type="InterPro" id="IPR036390">
    <property type="entry name" value="WH_DNA-bd_sf"/>
</dbReference>
<dbReference type="Proteomes" id="UP000053370">
    <property type="component" value="Unassembled WGS sequence"/>
</dbReference>
<evidence type="ECO:0000259" key="1">
    <source>
        <dbReference type="Pfam" id="PF03551"/>
    </source>
</evidence>
<dbReference type="InterPro" id="IPR005149">
    <property type="entry name" value="Tscrpt_reg_PadR_N"/>
</dbReference>
<dbReference type="InterPro" id="IPR052509">
    <property type="entry name" value="Metal_resp_DNA-bind_regulator"/>
</dbReference>
<dbReference type="Gene3D" id="1.10.10.10">
    <property type="entry name" value="Winged helix-like DNA-binding domain superfamily/Winged helix DNA-binding domain"/>
    <property type="match status" value="1"/>
</dbReference>
<evidence type="ECO:0000313" key="2">
    <source>
        <dbReference type="EMBL" id="GAP39535.1"/>
    </source>
</evidence>
<dbReference type="Pfam" id="PF03551">
    <property type="entry name" value="PadR"/>
    <property type="match status" value="1"/>
</dbReference>
<accession>A0A0K8PBL1</accession>